<dbReference type="Proteomes" id="UP000265520">
    <property type="component" value="Unassembled WGS sequence"/>
</dbReference>
<evidence type="ECO:0000313" key="2">
    <source>
        <dbReference type="Proteomes" id="UP000265520"/>
    </source>
</evidence>
<comment type="caution">
    <text evidence="1">The sequence shown here is derived from an EMBL/GenBank/DDBJ whole genome shotgun (WGS) entry which is preliminary data.</text>
</comment>
<proteinExistence type="predicted"/>
<keyword evidence="2" id="KW-1185">Reference proteome</keyword>
<dbReference type="EMBL" id="LXQA011358842">
    <property type="protein sequence ID" value="MCI94524.1"/>
    <property type="molecule type" value="Genomic_DNA"/>
</dbReference>
<name>A0A392W1I4_9FABA</name>
<organism evidence="1 2">
    <name type="scientific">Trifolium medium</name>
    <dbReference type="NCBI Taxonomy" id="97028"/>
    <lineage>
        <taxon>Eukaryota</taxon>
        <taxon>Viridiplantae</taxon>
        <taxon>Streptophyta</taxon>
        <taxon>Embryophyta</taxon>
        <taxon>Tracheophyta</taxon>
        <taxon>Spermatophyta</taxon>
        <taxon>Magnoliopsida</taxon>
        <taxon>eudicotyledons</taxon>
        <taxon>Gunneridae</taxon>
        <taxon>Pentapetalae</taxon>
        <taxon>rosids</taxon>
        <taxon>fabids</taxon>
        <taxon>Fabales</taxon>
        <taxon>Fabaceae</taxon>
        <taxon>Papilionoideae</taxon>
        <taxon>50 kb inversion clade</taxon>
        <taxon>NPAAA clade</taxon>
        <taxon>Hologalegina</taxon>
        <taxon>IRL clade</taxon>
        <taxon>Trifolieae</taxon>
        <taxon>Trifolium</taxon>
    </lineage>
</organism>
<reference evidence="1 2" key="1">
    <citation type="journal article" date="2018" name="Front. Plant Sci.">
        <title>Red Clover (Trifolium pratense) and Zigzag Clover (T. medium) - A Picture of Genomic Similarities and Differences.</title>
        <authorList>
            <person name="Dluhosova J."/>
            <person name="Istvanek J."/>
            <person name="Nedelnik J."/>
            <person name="Repkova J."/>
        </authorList>
    </citation>
    <scope>NUCLEOTIDE SEQUENCE [LARGE SCALE GENOMIC DNA]</scope>
    <source>
        <strain evidence="2">cv. 10/8</strain>
        <tissue evidence="1">Leaf</tissue>
    </source>
</reference>
<protein>
    <submittedName>
        <fullName evidence="1">Uncharacterized protein</fullName>
    </submittedName>
</protein>
<accession>A0A392W1I4</accession>
<dbReference type="AlphaFoldDB" id="A0A392W1I4"/>
<feature type="non-terminal residue" evidence="1">
    <location>
        <position position="1"/>
    </location>
</feature>
<evidence type="ECO:0000313" key="1">
    <source>
        <dbReference type="EMBL" id="MCI94524.1"/>
    </source>
</evidence>
<sequence length="42" mass="4903">HLVTDVELLNTPSRTQRYWAWGEDINGGWSDQKPDSRWPSGF</sequence>